<dbReference type="NCBIfam" id="TIGR01496">
    <property type="entry name" value="DHPS"/>
    <property type="match status" value="1"/>
</dbReference>
<dbReference type="GO" id="GO:0046872">
    <property type="term" value="F:metal ion binding"/>
    <property type="evidence" value="ECO:0007669"/>
    <property type="project" value="UniProtKB-KW"/>
</dbReference>
<keyword evidence="11" id="KW-1185">Reference proteome</keyword>
<dbReference type="InterPro" id="IPR006390">
    <property type="entry name" value="DHP_synth_dom"/>
</dbReference>
<feature type="domain" description="Pterin-binding" evidence="9">
    <location>
        <begin position="102"/>
        <end position="356"/>
    </location>
</feature>
<evidence type="ECO:0000313" key="11">
    <source>
        <dbReference type="Proteomes" id="UP000244162"/>
    </source>
</evidence>
<dbReference type="Pfam" id="PF00809">
    <property type="entry name" value="Pterin_bind"/>
    <property type="match status" value="1"/>
</dbReference>
<dbReference type="Proteomes" id="UP000244162">
    <property type="component" value="Unassembled WGS sequence"/>
</dbReference>
<dbReference type="GO" id="GO:0005829">
    <property type="term" value="C:cytosol"/>
    <property type="evidence" value="ECO:0007669"/>
    <property type="project" value="TreeGrafter"/>
</dbReference>
<dbReference type="InterPro" id="IPR000489">
    <property type="entry name" value="Pterin-binding_dom"/>
</dbReference>
<dbReference type="InterPro" id="IPR011005">
    <property type="entry name" value="Dihydropteroate_synth-like_sf"/>
</dbReference>
<evidence type="ECO:0000256" key="3">
    <source>
        <dbReference type="ARBA" id="ARBA00004763"/>
    </source>
</evidence>
<evidence type="ECO:0000256" key="7">
    <source>
        <dbReference type="ARBA" id="ARBA00022842"/>
    </source>
</evidence>
<keyword evidence="8" id="KW-0289">Folate biosynthesis</keyword>
<dbReference type="AlphaFoldDB" id="A0A2T5G043"/>
<dbReference type="SUPFAM" id="SSF51717">
    <property type="entry name" value="Dihydropteroate synthetase-like"/>
    <property type="match status" value="1"/>
</dbReference>
<dbReference type="EC" id="2.5.1.15" evidence="4"/>
<keyword evidence="6" id="KW-0479">Metal-binding</keyword>
<keyword evidence="7" id="KW-0460">Magnesium</keyword>
<evidence type="ECO:0000256" key="4">
    <source>
        <dbReference type="ARBA" id="ARBA00012458"/>
    </source>
</evidence>
<protein>
    <recommendedName>
        <fullName evidence="4">dihydropteroate synthase</fullName>
        <ecNumber evidence="4">2.5.1.15</ecNumber>
    </recommendedName>
</protein>
<dbReference type="InterPro" id="IPR045031">
    <property type="entry name" value="DHP_synth-like"/>
</dbReference>
<dbReference type="RefSeq" id="WP_107967187.1">
    <property type="nucleotide sequence ID" value="NZ_NWBU01000005.1"/>
</dbReference>
<evidence type="ECO:0000256" key="1">
    <source>
        <dbReference type="ARBA" id="ARBA00000012"/>
    </source>
</evidence>
<dbReference type="EMBL" id="NWBU01000005">
    <property type="protein sequence ID" value="PTQ12324.1"/>
    <property type="molecule type" value="Genomic_DNA"/>
</dbReference>
<evidence type="ECO:0000256" key="2">
    <source>
        <dbReference type="ARBA" id="ARBA00001946"/>
    </source>
</evidence>
<name>A0A2T5G043_9SPHN</name>
<comment type="pathway">
    <text evidence="3">Cofactor biosynthesis; tetrahydrofolate biosynthesis; 7,8-dihydrofolate from 2-amino-4-hydroxy-6-hydroxymethyl-7,8-dihydropteridine diphosphate and 4-aminobenzoate: step 1/2.</text>
</comment>
<dbReference type="Gene3D" id="3.20.20.20">
    <property type="entry name" value="Dihydropteroate synthase-like"/>
    <property type="match status" value="1"/>
</dbReference>
<gene>
    <name evidence="10" type="primary">folP</name>
    <name evidence="10" type="ORF">CLG96_07260</name>
</gene>
<accession>A0A2T5G043</accession>
<comment type="caution">
    <text evidence="10">The sequence shown here is derived from an EMBL/GenBank/DDBJ whole genome shotgun (WGS) entry which is preliminary data.</text>
</comment>
<evidence type="ECO:0000256" key="8">
    <source>
        <dbReference type="ARBA" id="ARBA00022909"/>
    </source>
</evidence>
<keyword evidence="5" id="KW-0808">Transferase</keyword>
<dbReference type="PANTHER" id="PTHR20941:SF1">
    <property type="entry name" value="FOLIC ACID SYNTHESIS PROTEIN FOL1"/>
    <property type="match status" value="1"/>
</dbReference>
<dbReference type="PANTHER" id="PTHR20941">
    <property type="entry name" value="FOLATE SYNTHESIS PROTEINS"/>
    <property type="match status" value="1"/>
</dbReference>
<dbReference type="PROSITE" id="PS50972">
    <property type="entry name" value="PTERIN_BINDING"/>
    <property type="match status" value="1"/>
</dbReference>
<dbReference type="PROSITE" id="PS00793">
    <property type="entry name" value="DHPS_2"/>
    <property type="match status" value="1"/>
</dbReference>
<evidence type="ECO:0000259" key="9">
    <source>
        <dbReference type="PROSITE" id="PS50972"/>
    </source>
</evidence>
<sequence>MIIPPAARLYFRPTAFIDAASGAAGRSLRLAGGPLHFSALEVIALLGGKRVAQPLIPVARLHAFLATLDEEQQAAAHAILARLTAPRAPLALGPRTIRLDRPQAMAILNMTPDSFSDGGVHIGDPAAAAAAGMAMVEAGAAILDIGGESTRPGAATVAEDEEMARTLPIIERLAAVGAIISIDTRKAAVMEAALAAGAHIVNDVSALCHDPRALELVARAGCPVILMHHLGTPATMQDAPRYEDVLIDVHDWLEARILAAEAAGIDRARIIVDPGIGFGKTLRHNLALLNGLSLFHGLGCPILLGASRKRLIGALSNDAPADRRLGGSIALALSGAAQGAQLLRVHDVFETVQALDIWRGLHDAAFT</sequence>
<dbReference type="GO" id="GO:0004156">
    <property type="term" value="F:dihydropteroate synthase activity"/>
    <property type="evidence" value="ECO:0007669"/>
    <property type="project" value="UniProtKB-EC"/>
</dbReference>
<comment type="cofactor">
    <cofactor evidence="2">
        <name>Mg(2+)</name>
        <dbReference type="ChEBI" id="CHEBI:18420"/>
    </cofactor>
</comment>
<comment type="catalytic activity">
    <reaction evidence="1">
        <text>(7,8-dihydropterin-6-yl)methyl diphosphate + 4-aminobenzoate = 7,8-dihydropteroate + diphosphate</text>
        <dbReference type="Rhea" id="RHEA:19949"/>
        <dbReference type="ChEBI" id="CHEBI:17836"/>
        <dbReference type="ChEBI" id="CHEBI:17839"/>
        <dbReference type="ChEBI" id="CHEBI:33019"/>
        <dbReference type="ChEBI" id="CHEBI:72950"/>
        <dbReference type="EC" id="2.5.1.15"/>
    </reaction>
</comment>
<dbReference type="GO" id="GO:0046656">
    <property type="term" value="P:folic acid biosynthetic process"/>
    <property type="evidence" value="ECO:0007669"/>
    <property type="project" value="UniProtKB-KW"/>
</dbReference>
<dbReference type="GO" id="GO:0046654">
    <property type="term" value="P:tetrahydrofolate biosynthetic process"/>
    <property type="evidence" value="ECO:0007669"/>
    <property type="project" value="TreeGrafter"/>
</dbReference>
<reference evidence="10 11" key="1">
    <citation type="submission" date="2017-09" db="EMBL/GenBank/DDBJ databases">
        <title>Sphingomonas panjinensis sp.nov., isolated from oil-contaminated soil.</title>
        <authorList>
            <person name="Wang L."/>
            <person name="Chen L."/>
        </authorList>
    </citation>
    <scope>NUCLEOTIDE SEQUENCE [LARGE SCALE GENOMIC DNA]</scope>
    <source>
        <strain evidence="10 11">FW-11</strain>
    </source>
</reference>
<dbReference type="CDD" id="cd00739">
    <property type="entry name" value="DHPS"/>
    <property type="match status" value="1"/>
</dbReference>
<dbReference type="OrthoDB" id="9811744at2"/>
<organism evidence="10 11">
    <name type="scientific">Sphingomonas oleivorans</name>
    <dbReference type="NCBI Taxonomy" id="1735121"/>
    <lineage>
        <taxon>Bacteria</taxon>
        <taxon>Pseudomonadati</taxon>
        <taxon>Pseudomonadota</taxon>
        <taxon>Alphaproteobacteria</taxon>
        <taxon>Sphingomonadales</taxon>
        <taxon>Sphingomonadaceae</taxon>
        <taxon>Sphingomonas</taxon>
    </lineage>
</organism>
<proteinExistence type="predicted"/>
<evidence type="ECO:0000256" key="6">
    <source>
        <dbReference type="ARBA" id="ARBA00022723"/>
    </source>
</evidence>
<evidence type="ECO:0000313" key="10">
    <source>
        <dbReference type="EMBL" id="PTQ12324.1"/>
    </source>
</evidence>
<evidence type="ECO:0000256" key="5">
    <source>
        <dbReference type="ARBA" id="ARBA00022679"/>
    </source>
</evidence>